<dbReference type="PANTHER" id="PTHR31299">
    <property type="entry name" value="ESTERASE, PUTATIVE (AFU_ORTHOLOGUE AFUA_1G05850)-RELATED"/>
    <property type="match status" value="1"/>
</dbReference>
<proteinExistence type="predicted"/>
<dbReference type="CDD" id="cd14728">
    <property type="entry name" value="Ere-like"/>
    <property type="match status" value="1"/>
</dbReference>
<evidence type="ECO:0008006" key="3">
    <source>
        <dbReference type="Google" id="ProtNLM"/>
    </source>
</evidence>
<organism evidence="1 2">
    <name type="scientific">Sphingobacterium hungaricum</name>
    <dbReference type="NCBI Taxonomy" id="2082723"/>
    <lineage>
        <taxon>Bacteria</taxon>
        <taxon>Pseudomonadati</taxon>
        <taxon>Bacteroidota</taxon>
        <taxon>Sphingobacteriia</taxon>
        <taxon>Sphingobacteriales</taxon>
        <taxon>Sphingobacteriaceae</taxon>
        <taxon>Sphingobacterium</taxon>
    </lineage>
</organism>
<reference evidence="1" key="1">
    <citation type="submission" date="2018-02" db="EMBL/GenBank/DDBJ databases">
        <authorList>
            <person name="Vasarhelyi B.M."/>
            <person name="Deshmukh S."/>
            <person name="Balint B."/>
            <person name="Kukolya J."/>
        </authorList>
    </citation>
    <scope>NUCLEOTIDE SEQUENCE</scope>
    <source>
        <strain evidence="1">KB22</strain>
    </source>
</reference>
<dbReference type="GO" id="GO:0046677">
    <property type="term" value="P:response to antibiotic"/>
    <property type="evidence" value="ECO:0007669"/>
    <property type="project" value="InterPro"/>
</dbReference>
<dbReference type="AlphaFoldDB" id="A0A928YRM1"/>
<evidence type="ECO:0000313" key="2">
    <source>
        <dbReference type="Proteomes" id="UP000616201"/>
    </source>
</evidence>
<dbReference type="Gene3D" id="3.30.1870.10">
    <property type="entry name" value="EreA-like, domain 2"/>
    <property type="match status" value="1"/>
</dbReference>
<gene>
    <name evidence="1" type="ORF">C4F49_14065</name>
</gene>
<dbReference type="PANTHER" id="PTHR31299:SF0">
    <property type="entry name" value="ESTERASE, PUTATIVE (AFU_ORTHOLOGUE AFUA_1G05850)-RELATED"/>
    <property type="match status" value="1"/>
</dbReference>
<dbReference type="InterPro" id="IPR052036">
    <property type="entry name" value="Hydrolase/PRTase-associated"/>
</dbReference>
<keyword evidence="2" id="KW-1185">Reference proteome</keyword>
<comment type="caution">
    <text evidence="1">The sequence shown here is derived from an EMBL/GenBank/DDBJ whole genome shotgun (WGS) entry which is preliminary data.</text>
</comment>
<sequence length="344" mass="39695">MGYIITISILLLSSIPNVCLGQNLPKKDLDEILKKVEHHSIIGLGEAEHFYTGYYRAKIDILKHLIQNESIDVIALEASINITALLNKYINGDAMLDVPNTLIFLNEPYSLQKAGLYNCVEIVELIDWLKDYNTYHSKKIKLVGIDFQSYSIPLDNLKNQASYRQREKISQTKVLLDSSMQAILDSSIMIITSQEWLSLFKLAQSNVKSLKLDLINNENKTLFTELEQFTTLWDNPMFPRDSLMYENLVSHIDEKSRVLIWSANFHLENDKHFKGPKKLGVFLDEKYGSEYFIIGVTDMTNEQDDNLIYPSKADFSIQYNLKINVPKGEKCEMLNYEQVFKINE</sequence>
<evidence type="ECO:0000313" key="1">
    <source>
        <dbReference type="EMBL" id="MBE8714807.1"/>
    </source>
</evidence>
<dbReference type="InterPro" id="IPR007815">
    <property type="entry name" value="Emycin_Estase"/>
</dbReference>
<dbReference type="SUPFAM" id="SSF159501">
    <property type="entry name" value="EreA/ChaN-like"/>
    <property type="match status" value="1"/>
</dbReference>
<protein>
    <recommendedName>
        <fullName evidence="3">Erythromycin esterase</fullName>
    </recommendedName>
</protein>
<dbReference type="Proteomes" id="UP000616201">
    <property type="component" value="Unassembled WGS sequence"/>
</dbReference>
<dbReference type="EMBL" id="PRDK01000008">
    <property type="protein sequence ID" value="MBE8714807.1"/>
    <property type="molecule type" value="Genomic_DNA"/>
</dbReference>
<dbReference type="RefSeq" id="WP_196936668.1">
    <property type="nucleotide sequence ID" value="NZ_MU158698.1"/>
</dbReference>
<accession>A0A928YRM1</accession>
<dbReference type="Gene3D" id="3.40.1660.10">
    <property type="entry name" value="EreA-like (biosynthetic domain)"/>
    <property type="match status" value="1"/>
</dbReference>
<dbReference type="Pfam" id="PF05139">
    <property type="entry name" value="Erythro_esteras"/>
    <property type="match status" value="1"/>
</dbReference>
<name>A0A928YRM1_9SPHI</name>